<evidence type="ECO:0000313" key="7">
    <source>
        <dbReference type="EMBL" id="QKX58839.1"/>
    </source>
</evidence>
<dbReference type="GO" id="GO:0008171">
    <property type="term" value="F:O-methyltransferase activity"/>
    <property type="evidence" value="ECO:0007669"/>
    <property type="project" value="InterPro"/>
</dbReference>
<dbReference type="EC" id="2.1.1.6" evidence="1"/>
<keyword evidence="5" id="KW-0128">Catecholamine metabolism</keyword>
<accession>A0A7H8QXM1</accession>
<comment type="similarity">
    <text evidence="6">Belongs to the class I-like SAM-binding methyltransferase superfamily. Cation-dependent O-methyltransferase family.</text>
</comment>
<name>A0A7H8QXM1_TALRU</name>
<proteinExistence type="inferred from homology"/>
<dbReference type="GeneID" id="55993463"/>
<keyword evidence="4" id="KW-0949">S-adenosyl-L-methionine</keyword>
<dbReference type="KEGG" id="trg:TRUGW13939_05967"/>
<dbReference type="GO" id="GO:0006584">
    <property type="term" value="P:catecholamine metabolic process"/>
    <property type="evidence" value="ECO:0007669"/>
    <property type="project" value="UniProtKB-KW"/>
</dbReference>
<dbReference type="PANTHER" id="PTHR43836">
    <property type="entry name" value="CATECHOL O-METHYLTRANSFERASE 1-RELATED"/>
    <property type="match status" value="1"/>
</dbReference>
<keyword evidence="8" id="KW-1185">Reference proteome</keyword>
<dbReference type="EMBL" id="CP055900">
    <property type="protein sequence ID" value="QKX58839.1"/>
    <property type="molecule type" value="Genomic_DNA"/>
</dbReference>
<evidence type="ECO:0000256" key="3">
    <source>
        <dbReference type="ARBA" id="ARBA00022679"/>
    </source>
</evidence>
<dbReference type="RefSeq" id="XP_035345017.1">
    <property type="nucleotide sequence ID" value="XM_035489124.1"/>
</dbReference>
<sequence>MPYKPEEECNDGRETELLQFIRSHPQYSSMKNSPEAVLAAIDEFGTTKDFLMNVGQEKGAVVTKIISEQKPKTLIEIGCYVGFSAILFGNEFRKAGGQKYLSLELNPTFASVARELVALAGLDQIVEIIEGPCRESLRSLHKQGAGAFDIIFIDHAKVLYLDELKLCEELGFVRPGTTVIADDMILPGNAAYSAYVRDSPELKKQHLEENKANKGEGDMSLGNPYLIYETTLIHGREPTGRDDAVEISWCKGETL</sequence>
<keyword evidence="2" id="KW-0489">Methyltransferase</keyword>
<dbReference type="PANTHER" id="PTHR43836:SF6">
    <property type="entry name" value="PUTATIVE (AFU_ORTHOLOGUE AFUA_2G00150)-RELATED"/>
    <property type="match status" value="1"/>
</dbReference>
<dbReference type="Proteomes" id="UP000509510">
    <property type="component" value="Chromosome III"/>
</dbReference>
<dbReference type="InterPro" id="IPR002935">
    <property type="entry name" value="SAM_O-MeTrfase"/>
</dbReference>
<keyword evidence="3" id="KW-0808">Transferase</keyword>
<evidence type="ECO:0000256" key="4">
    <source>
        <dbReference type="ARBA" id="ARBA00022691"/>
    </source>
</evidence>
<evidence type="ECO:0000256" key="1">
    <source>
        <dbReference type="ARBA" id="ARBA00012880"/>
    </source>
</evidence>
<dbReference type="AlphaFoldDB" id="A0A7H8QXM1"/>
<protein>
    <recommendedName>
        <fullName evidence="1">catechol O-methyltransferase</fullName>
        <ecNumber evidence="1">2.1.1.6</ecNumber>
    </recommendedName>
</protein>
<dbReference type="Gene3D" id="3.40.50.150">
    <property type="entry name" value="Vaccinia Virus protein VP39"/>
    <property type="match status" value="1"/>
</dbReference>
<evidence type="ECO:0000256" key="5">
    <source>
        <dbReference type="ARBA" id="ARBA00022939"/>
    </source>
</evidence>
<dbReference type="SUPFAM" id="SSF53335">
    <property type="entry name" value="S-adenosyl-L-methionine-dependent methyltransferases"/>
    <property type="match status" value="1"/>
</dbReference>
<evidence type="ECO:0000313" key="8">
    <source>
        <dbReference type="Proteomes" id="UP000509510"/>
    </source>
</evidence>
<gene>
    <name evidence="7" type="ORF">TRUGW13939_05967</name>
</gene>
<evidence type="ECO:0000256" key="2">
    <source>
        <dbReference type="ARBA" id="ARBA00022603"/>
    </source>
</evidence>
<organism evidence="7 8">
    <name type="scientific">Talaromyces rugulosus</name>
    <name type="common">Penicillium rugulosum</name>
    <dbReference type="NCBI Taxonomy" id="121627"/>
    <lineage>
        <taxon>Eukaryota</taxon>
        <taxon>Fungi</taxon>
        <taxon>Dikarya</taxon>
        <taxon>Ascomycota</taxon>
        <taxon>Pezizomycotina</taxon>
        <taxon>Eurotiomycetes</taxon>
        <taxon>Eurotiomycetidae</taxon>
        <taxon>Eurotiales</taxon>
        <taxon>Trichocomaceae</taxon>
        <taxon>Talaromyces</taxon>
        <taxon>Talaromyces sect. Islandici</taxon>
    </lineage>
</organism>
<dbReference type="OrthoDB" id="186626at2759"/>
<dbReference type="Pfam" id="PF01596">
    <property type="entry name" value="Methyltransf_3"/>
    <property type="match status" value="1"/>
</dbReference>
<dbReference type="InterPro" id="IPR029063">
    <property type="entry name" value="SAM-dependent_MTases_sf"/>
</dbReference>
<dbReference type="GO" id="GO:0032259">
    <property type="term" value="P:methylation"/>
    <property type="evidence" value="ECO:0007669"/>
    <property type="project" value="UniProtKB-KW"/>
</dbReference>
<reference evidence="8" key="1">
    <citation type="submission" date="2020-06" db="EMBL/GenBank/DDBJ databases">
        <title>A chromosome-scale genome assembly of Talaromyces rugulosus W13939.</title>
        <authorList>
            <person name="Wang B."/>
            <person name="Guo L."/>
            <person name="Ye K."/>
            <person name="Wang L."/>
        </authorList>
    </citation>
    <scope>NUCLEOTIDE SEQUENCE [LARGE SCALE GENOMIC DNA]</scope>
    <source>
        <strain evidence="8">W13939</strain>
    </source>
</reference>
<evidence type="ECO:0000256" key="6">
    <source>
        <dbReference type="ARBA" id="ARBA00023453"/>
    </source>
</evidence>
<dbReference type="PROSITE" id="PS51682">
    <property type="entry name" value="SAM_OMT_I"/>
    <property type="match status" value="1"/>
</dbReference>